<accession>S2KK77</accession>
<protein>
    <submittedName>
        <fullName evidence="1">Uncharacterized protein</fullName>
    </submittedName>
</protein>
<evidence type="ECO:0000313" key="1">
    <source>
        <dbReference type="EMBL" id="EPC02547.1"/>
    </source>
</evidence>
<dbReference type="Proteomes" id="UP000014463">
    <property type="component" value="Unassembled WGS sequence"/>
</dbReference>
<organism evidence="1 2">
    <name type="scientific">Litchfieldella anticariensis (strain DSM 16096 / CECT 5854 / CIP 108499 / LMG 22089 / FP35)</name>
    <name type="common">Halomonas anticariensis</name>
    <dbReference type="NCBI Taxonomy" id="1121939"/>
    <lineage>
        <taxon>Bacteria</taxon>
        <taxon>Pseudomonadati</taxon>
        <taxon>Pseudomonadota</taxon>
        <taxon>Gammaproteobacteria</taxon>
        <taxon>Oceanospirillales</taxon>
        <taxon>Halomonadaceae</taxon>
        <taxon>Litchfieldella</taxon>
    </lineage>
</organism>
<dbReference type="EMBL" id="ASTJ01000024">
    <property type="protein sequence ID" value="EPC02547.1"/>
    <property type="molecule type" value="Genomic_DNA"/>
</dbReference>
<gene>
    <name evidence="1" type="ORF">L861_09390</name>
</gene>
<sequence length="31" mass="3616">MFYLAYQRARTIMSCQGKLLIDPSMIEASYD</sequence>
<reference evidence="1 2" key="1">
    <citation type="journal article" date="2013" name="Genome Announc.">
        <title>Draft genome sequence of the moderately halophilic gammaproteobacterium Halomonas anticariensis FP35.</title>
        <authorList>
            <person name="Tahrioui A."/>
            <person name="Quesada E."/>
            <person name="Llamas I."/>
        </authorList>
    </citation>
    <scope>NUCLEOTIDE SEQUENCE [LARGE SCALE GENOMIC DNA]</scope>
    <source>
        <strain evidence="2">DSM 16096 / CECT 5854 / LMG 22089 / FP35</strain>
    </source>
</reference>
<keyword evidence="2" id="KW-1185">Reference proteome</keyword>
<proteinExistence type="predicted"/>
<comment type="caution">
    <text evidence="1">The sequence shown here is derived from an EMBL/GenBank/DDBJ whole genome shotgun (WGS) entry which is preliminary data.</text>
</comment>
<dbReference type="AlphaFoldDB" id="S2KK77"/>
<evidence type="ECO:0000313" key="2">
    <source>
        <dbReference type="Proteomes" id="UP000014463"/>
    </source>
</evidence>
<name>S2KK77_LITA3</name>